<sequence length="240" mass="27861">MDAAWTLQRERFCSFVEIISTYDALREQENSALRAQVHDLTELLAAFDLCELQNPHLIAVRDRAFQRDFTPDEELLRVCCTERQLQQDSIQHALDQNPHDLSSEVPECLENNSSVVVEIEGLQQRIELLEQEVIILHLRQELSEETTSRLQWPVANVDGDHASHDQDVKTDQEQRDRRVCEEHCEETTRTIQEQKERIVKLENAVATESNKNAALQQQIQRYRQVESILLEFSQCHSSAS</sequence>
<feature type="coiled-coil region" evidence="1">
    <location>
        <begin position="112"/>
        <end position="139"/>
    </location>
</feature>
<keyword evidence="1" id="KW-0175">Coiled coil</keyword>
<proteinExistence type="predicted"/>
<dbReference type="EMBL" id="CANTFM010000335">
    <property type="protein sequence ID" value="CAI5718717.1"/>
    <property type="molecule type" value="Genomic_DNA"/>
</dbReference>
<evidence type="ECO:0000313" key="4">
    <source>
        <dbReference type="Proteomes" id="UP001162029"/>
    </source>
</evidence>
<feature type="region of interest" description="Disordered" evidence="2">
    <location>
        <begin position="157"/>
        <end position="177"/>
    </location>
</feature>
<protein>
    <submittedName>
        <fullName evidence="3">Uncharacterized protein</fullName>
    </submittedName>
</protein>
<keyword evidence="4" id="KW-1185">Reference proteome</keyword>
<feature type="compositionally biased region" description="Basic and acidic residues" evidence="2">
    <location>
        <begin position="158"/>
        <end position="177"/>
    </location>
</feature>
<feature type="coiled-coil region" evidence="1">
    <location>
        <begin position="184"/>
        <end position="225"/>
    </location>
</feature>
<name>A0AAV0TB94_9STRA</name>
<evidence type="ECO:0000313" key="3">
    <source>
        <dbReference type="EMBL" id="CAI5718717.1"/>
    </source>
</evidence>
<evidence type="ECO:0000256" key="1">
    <source>
        <dbReference type="SAM" id="Coils"/>
    </source>
</evidence>
<gene>
    <name evidence="3" type="ORF">PDE001_LOCUS1919</name>
</gene>
<evidence type="ECO:0000256" key="2">
    <source>
        <dbReference type="SAM" id="MobiDB-lite"/>
    </source>
</evidence>
<dbReference type="AlphaFoldDB" id="A0AAV0TB94"/>
<dbReference type="Proteomes" id="UP001162029">
    <property type="component" value="Unassembled WGS sequence"/>
</dbReference>
<comment type="caution">
    <text evidence="3">The sequence shown here is derived from an EMBL/GenBank/DDBJ whole genome shotgun (WGS) entry which is preliminary data.</text>
</comment>
<accession>A0AAV0TB94</accession>
<reference evidence="3" key="1">
    <citation type="submission" date="2022-12" db="EMBL/GenBank/DDBJ databases">
        <authorList>
            <person name="Webb A."/>
        </authorList>
    </citation>
    <scope>NUCLEOTIDE SEQUENCE</scope>
    <source>
        <strain evidence="3">Pd1</strain>
    </source>
</reference>
<organism evidence="3 4">
    <name type="scientific">Peronospora destructor</name>
    <dbReference type="NCBI Taxonomy" id="86335"/>
    <lineage>
        <taxon>Eukaryota</taxon>
        <taxon>Sar</taxon>
        <taxon>Stramenopiles</taxon>
        <taxon>Oomycota</taxon>
        <taxon>Peronosporomycetes</taxon>
        <taxon>Peronosporales</taxon>
        <taxon>Peronosporaceae</taxon>
        <taxon>Peronospora</taxon>
    </lineage>
</organism>